<comment type="caution">
    <text evidence="2">The sequence shown here is derived from an EMBL/GenBank/DDBJ whole genome shotgun (WGS) entry which is preliminary data.</text>
</comment>
<sequence length="324" mass="38201">MDERELDKSQYALFQLNGGQHYNVKERAREIRQRLQKKPKMEEKEPFPLLKLPTELILHFLSLLPLRDRFTMRLTNRFMDKMENLVPTNIDSILILYQSTPSACYYTMQLTRKRERIEIRCNSDESFLLVNELRRMMQMTKFNKMTLHMNSAIRIDISLLKACMALNVMSLYFVHEAIEDWMISKDVLNMRNVILKGDCKKKTITSTTLARIIKGMENLEIPLKSFYCAVNSSVITPFLRRIGIKKKGRNYCGRQKNMEVFFCSRRSHDDHISGMIFHIGLIEIAFRSIHRRTETVILICIFDNEEKLEKRKTQIHAGIARIGN</sequence>
<evidence type="ECO:0000313" key="3">
    <source>
        <dbReference type="Proteomes" id="UP001432322"/>
    </source>
</evidence>
<proteinExistence type="predicted"/>
<reference evidence="2" key="1">
    <citation type="submission" date="2023-10" db="EMBL/GenBank/DDBJ databases">
        <title>Genome assembly of Pristionchus species.</title>
        <authorList>
            <person name="Yoshida K."/>
            <person name="Sommer R.J."/>
        </authorList>
    </citation>
    <scope>NUCLEOTIDE SEQUENCE</scope>
    <source>
        <strain evidence="2">RS5133</strain>
    </source>
</reference>
<keyword evidence="3" id="KW-1185">Reference proteome</keyword>
<evidence type="ECO:0000313" key="2">
    <source>
        <dbReference type="EMBL" id="GMT27649.1"/>
    </source>
</evidence>
<protein>
    <recommendedName>
        <fullName evidence="1">F-box domain-containing protein</fullName>
    </recommendedName>
</protein>
<feature type="domain" description="F-box" evidence="1">
    <location>
        <begin position="46"/>
        <end position="100"/>
    </location>
</feature>
<dbReference type="EMBL" id="BTSY01000005">
    <property type="protein sequence ID" value="GMT27649.1"/>
    <property type="molecule type" value="Genomic_DNA"/>
</dbReference>
<name>A0AAV5W6R2_9BILA</name>
<dbReference type="CDD" id="cd09917">
    <property type="entry name" value="F-box_SF"/>
    <property type="match status" value="1"/>
</dbReference>
<dbReference type="InterPro" id="IPR001810">
    <property type="entry name" value="F-box_dom"/>
</dbReference>
<dbReference type="AlphaFoldDB" id="A0AAV5W6R2"/>
<dbReference type="PROSITE" id="PS50181">
    <property type="entry name" value="FBOX"/>
    <property type="match status" value="1"/>
</dbReference>
<evidence type="ECO:0000259" key="1">
    <source>
        <dbReference type="PROSITE" id="PS50181"/>
    </source>
</evidence>
<accession>A0AAV5W6R2</accession>
<gene>
    <name evidence="2" type="ORF">PFISCL1PPCAC_18946</name>
</gene>
<organism evidence="2 3">
    <name type="scientific">Pristionchus fissidentatus</name>
    <dbReference type="NCBI Taxonomy" id="1538716"/>
    <lineage>
        <taxon>Eukaryota</taxon>
        <taxon>Metazoa</taxon>
        <taxon>Ecdysozoa</taxon>
        <taxon>Nematoda</taxon>
        <taxon>Chromadorea</taxon>
        <taxon>Rhabditida</taxon>
        <taxon>Rhabditina</taxon>
        <taxon>Diplogasteromorpha</taxon>
        <taxon>Diplogasteroidea</taxon>
        <taxon>Neodiplogasteridae</taxon>
        <taxon>Pristionchus</taxon>
    </lineage>
</organism>
<dbReference type="SUPFAM" id="SSF81383">
    <property type="entry name" value="F-box domain"/>
    <property type="match status" value="1"/>
</dbReference>
<dbReference type="Proteomes" id="UP001432322">
    <property type="component" value="Unassembled WGS sequence"/>
</dbReference>
<dbReference type="InterPro" id="IPR036047">
    <property type="entry name" value="F-box-like_dom_sf"/>
</dbReference>